<comment type="caution">
    <text evidence="3">The sequence shown here is derived from an EMBL/GenBank/DDBJ whole genome shotgun (WGS) entry which is preliminary data.</text>
</comment>
<keyword evidence="1 2" id="KW-0732">Signal</keyword>
<dbReference type="Gene3D" id="2.120.10.30">
    <property type="entry name" value="TolB, C-terminal domain"/>
    <property type="match status" value="2"/>
</dbReference>
<evidence type="ECO:0000256" key="2">
    <source>
        <dbReference type="SAM" id="SignalP"/>
    </source>
</evidence>
<evidence type="ECO:0000313" key="4">
    <source>
        <dbReference type="Proteomes" id="UP000019678"/>
    </source>
</evidence>
<accession>A0A017SX74</accession>
<sequence>MATDNDLVLVARHLAAALCLLGFAACQAITGLDEFSISSTASAPDPGAPEACQPGWHACDGTCTDLSGDPLHCGACGSACGTGEICVDAQCTCPSHRPRCAGGCVDLRTDPQHCGACEHDCSGQTCADALCAPELLMTGLGTLRALAVTHGALFWTEASPGRVSSIPSSGGARTDHATSPAPHALAVEGDTLCWTDSVAAEIVALDLTSGVTSVLATNQPSAYALALAGGFAYWTTYEVGEVLRIPRSGGPLEHIASSQVGAFGLAVGDHHVYWVNQDGGAILRSPLDGDALPEPIATECPAPRAIAVDESHVYWIDNVGIMRHDTLAGGPLVPLTEPPVSPHSFVLGGAYLYSTDEDGTIRRIPTAGGEPLSLAVDQALPSAIALDATHVYWHNAGDGTLMRVAR</sequence>
<dbReference type="STRING" id="1192034.CAP_8313"/>
<organism evidence="3 4">
    <name type="scientific">Chondromyces apiculatus DSM 436</name>
    <dbReference type="NCBI Taxonomy" id="1192034"/>
    <lineage>
        <taxon>Bacteria</taxon>
        <taxon>Pseudomonadati</taxon>
        <taxon>Myxococcota</taxon>
        <taxon>Polyangia</taxon>
        <taxon>Polyangiales</taxon>
        <taxon>Polyangiaceae</taxon>
        <taxon>Chondromyces</taxon>
    </lineage>
</organism>
<dbReference type="PANTHER" id="PTHR33227:SF48">
    <property type="entry name" value="STIGMA-SPECIFIC STIG1-LIKE PROTEIN 4"/>
    <property type="match status" value="1"/>
</dbReference>
<evidence type="ECO:0000313" key="3">
    <source>
        <dbReference type="EMBL" id="EYF01382.1"/>
    </source>
</evidence>
<dbReference type="InterPro" id="IPR011042">
    <property type="entry name" value="6-blade_b-propeller_TolB-like"/>
</dbReference>
<feature type="chain" id="PRO_5001499732" evidence="2">
    <location>
        <begin position="29"/>
        <end position="406"/>
    </location>
</feature>
<dbReference type="eggNOG" id="COG3391">
    <property type="taxonomic scope" value="Bacteria"/>
</dbReference>
<evidence type="ECO:0000256" key="1">
    <source>
        <dbReference type="ARBA" id="ARBA00022729"/>
    </source>
</evidence>
<reference evidence="3 4" key="1">
    <citation type="submission" date="2013-05" db="EMBL/GenBank/DDBJ databases">
        <title>Genome assembly of Chondromyces apiculatus DSM 436.</title>
        <authorList>
            <person name="Sharma G."/>
            <person name="Khatri I."/>
            <person name="Kaur C."/>
            <person name="Mayilraj S."/>
            <person name="Subramanian S."/>
        </authorList>
    </citation>
    <scope>NUCLEOTIDE SEQUENCE [LARGE SCALE GENOMIC DNA]</scope>
    <source>
        <strain evidence="3 4">DSM 436</strain>
    </source>
</reference>
<dbReference type="EMBL" id="ASRX01000082">
    <property type="protein sequence ID" value="EYF01382.1"/>
    <property type="molecule type" value="Genomic_DNA"/>
</dbReference>
<dbReference type="Proteomes" id="UP000019678">
    <property type="component" value="Unassembled WGS sequence"/>
</dbReference>
<name>A0A017SX74_9BACT</name>
<dbReference type="AlphaFoldDB" id="A0A017SX74"/>
<dbReference type="SUPFAM" id="SSF101898">
    <property type="entry name" value="NHL repeat"/>
    <property type="match status" value="1"/>
</dbReference>
<protein>
    <submittedName>
        <fullName evidence="3">Uncharacterized protein</fullName>
    </submittedName>
</protein>
<gene>
    <name evidence="3" type="ORF">CAP_8313</name>
</gene>
<feature type="signal peptide" evidence="2">
    <location>
        <begin position="1"/>
        <end position="28"/>
    </location>
</feature>
<dbReference type="PANTHER" id="PTHR33227">
    <property type="entry name" value="STIGMA-SPECIFIC STIG1-LIKE PROTEIN 3"/>
    <property type="match status" value="1"/>
</dbReference>
<keyword evidence="4" id="KW-1185">Reference proteome</keyword>
<proteinExistence type="predicted"/>
<dbReference type="InterPro" id="IPR006969">
    <property type="entry name" value="Stig-like"/>
</dbReference>